<reference evidence="2" key="1">
    <citation type="submission" date="2022-03" db="EMBL/GenBank/DDBJ databases">
        <authorList>
            <person name="Martin H S."/>
        </authorList>
    </citation>
    <scope>NUCLEOTIDE SEQUENCE</scope>
</reference>
<evidence type="ECO:0000313" key="3">
    <source>
        <dbReference type="Proteomes" id="UP000837857"/>
    </source>
</evidence>
<keyword evidence="3" id="KW-1185">Reference proteome</keyword>
<organism evidence="2 3">
    <name type="scientific">Iphiclides podalirius</name>
    <name type="common">scarce swallowtail</name>
    <dbReference type="NCBI Taxonomy" id="110791"/>
    <lineage>
        <taxon>Eukaryota</taxon>
        <taxon>Metazoa</taxon>
        <taxon>Ecdysozoa</taxon>
        <taxon>Arthropoda</taxon>
        <taxon>Hexapoda</taxon>
        <taxon>Insecta</taxon>
        <taxon>Pterygota</taxon>
        <taxon>Neoptera</taxon>
        <taxon>Endopterygota</taxon>
        <taxon>Lepidoptera</taxon>
        <taxon>Glossata</taxon>
        <taxon>Ditrysia</taxon>
        <taxon>Papilionoidea</taxon>
        <taxon>Papilionidae</taxon>
        <taxon>Papilioninae</taxon>
        <taxon>Iphiclides</taxon>
    </lineage>
</organism>
<feature type="non-terminal residue" evidence="2">
    <location>
        <position position="359"/>
    </location>
</feature>
<protein>
    <submittedName>
        <fullName evidence="2">Uncharacterized protein</fullName>
    </submittedName>
</protein>
<feature type="signal peptide" evidence="1">
    <location>
        <begin position="1"/>
        <end position="19"/>
    </location>
</feature>
<dbReference type="Proteomes" id="UP000837857">
    <property type="component" value="Chromosome 29"/>
</dbReference>
<evidence type="ECO:0000313" key="2">
    <source>
        <dbReference type="EMBL" id="CAH2062531.1"/>
    </source>
</evidence>
<accession>A0ABN8IW37</accession>
<gene>
    <name evidence="2" type="ORF">IPOD504_LOCUS12060</name>
</gene>
<sequence length="359" mass="40699">MFLALILLAAIVHIGGKLGNYDIKNHPLDIRVRRDVRTLTDEYVRKALEEMEATRNLTKLQGDLTDEKGESTIVRDGIESNTVEWSPFVSEEKEKSTEADAEIETVEEHKQEKEVNQEDSGLISLIYRYVKEKRFPSNLRAIETPKVTLPRVKRNLDNRNYYDNYYNNQQSISRQNLTNHTRSNGPTYTGYGAYTGNNGTNIMSLYSRPPYQYNTNTNNRASWYDRTGNFPRAPDNTYPSNGFNPNTGYSTRARPIYRTNPISYNRPYQTGPYDNNFNDKADQFGDTNALGNTAYSSYNGQPVSPAYAPAFTTGYAPPTTTTENPTSPIIVESCFMCVSMGCPAFFKKIGFLCVPVKQT</sequence>
<feature type="chain" id="PRO_5045594332" evidence="1">
    <location>
        <begin position="20"/>
        <end position="359"/>
    </location>
</feature>
<dbReference type="EMBL" id="OW152841">
    <property type="protein sequence ID" value="CAH2062531.1"/>
    <property type="molecule type" value="Genomic_DNA"/>
</dbReference>
<keyword evidence="1" id="KW-0732">Signal</keyword>
<name>A0ABN8IW37_9NEOP</name>
<evidence type="ECO:0000256" key="1">
    <source>
        <dbReference type="SAM" id="SignalP"/>
    </source>
</evidence>
<proteinExistence type="predicted"/>